<sequence length="361" mass="37508">MIASIHGEACLEMLPALIAKVEVLEADEQLSKAAEELARAREIQRVMRNEPSIEAAAASSTLAKALLRAAHQDNVAIRAAERAALVDRCVVAGLEAIAMASAVGSPQRAVEIAAELLEMLAGDGTPAGVAARAQLSAAYREYANVEWAGCEGVVEGHGLDDVLFPATSEGAEEALAPGTPSWSAIPDKVLGAVRARTSVWGGEVVGTSLVALSEVMTAIVHEVLAAPEPATLSAECLTWVSKVPATLSFVTFVKAALLAQSLRPANLERREHTPAACGHLINDAASLCADPTAADENAYVAASVAGCNCIFLPICGCALAVVAIRDIEDGHELFASYGICSWVDDHGAEARAHAWGQFLGM</sequence>
<evidence type="ECO:0008006" key="4">
    <source>
        <dbReference type="Google" id="ProtNLM"/>
    </source>
</evidence>
<organism evidence="2 3">
    <name type="scientific">Chrysochromulina tobinii</name>
    <dbReference type="NCBI Taxonomy" id="1460289"/>
    <lineage>
        <taxon>Eukaryota</taxon>
        <taxon>Haptista</taxon>
        <taxon>Haptophyta</taxon>
        <taxon>Prymnesiophyceae</taxon>
        <taxon>Prymnesiales</taxon>
        <taxon>Chrysochromulinaceae</taxon>
        <taxon>Chrysochromulina</taxon>
    </lineage>
</organism>
<keyword evidence="3" id="KW-1185">Reference proteome</keyword>
<keyword evidence="1" id="KW-0175">Coiled coil</keyword>
<dbReference type="EMBL" id="JWZX01000102">
    <property type="protein sequence ID" value="KOO53715.1"/>
    <property type="molecule type" value="Genomic_DNA"/>
</dbReference>
<evidence type="ECO:0000313" key="3">
    <source>
        <dbReference type="Proteomes" id="UP000037460"/>
    </source>
</evidence>
<gene>
    <name evidence="2" type="ORF">Ctob_012637</name>
</gene>
<accession>A0A0M0LRN4</accession>
<comment type="caution">
    <text evidence="2">The sequence shown here is derived from an EMBL/GenBank/DDBJ whole genome shotgun (WGS) entry which is preliminary data.</text>
</comment>
<protein>
    <recommendedName>
        <fullName evidence="4">SET domain-containing protein</fullName>
    </recommendedName>
</protein>
<evidence type="ECO:0000313" key="2">
    <source>
        <dbReference type="EMBL" id="KOO53715.1"/>
    </source>
</evidence>
<feature type="coiled-coil region" evidence="1">
    <location>
        <begin position="23"/>
        <end position="50"/>
    </location>
</feature>
<reference evidence="3" key="1">
    <citation type="journal article" date="2015" name="PLoS Genet.">
        <title>Genome Sequence and Transcriptome Analyses of Chrysochromulina tobin: Metabolic Tools for Enhanced Algal Fitness in the Prominent Order Prymnesiales (Haptophyceae).</title>
        <authorList>
            <person name="Hovde B.T."/>
            <person name="Deodato C.R."/>
            <person name="Hunsperger H.M."/>
            <person name="Ryken S.A."/>
            <person name="Yost W."/>
            <person name="Jha R.K."/>
            <person name="Patterson J."/>
            <person name="Monnat R.J. Jr."/>
            <person name="Barlow S.B."/>
            <person name="Starkenburg S.R."/>
            <person name="Cattolico R.A."/>
        </authorList>
    </citation>
    <scope>NUCLEOTIDE SEQUENCE</scope>
    <source>
        <strain evidence="3">CCMP291</strain>
    </source>
</reference>
<proteinExistence type="predicted"/>
<name>A0A0M0LRN4_9EUKA</name>
<evidence type="ECO:0000256" key="1">
    <source>
        <dbReference type="SAM" id="Coils"/>
    </source>
</evidence>
<dbReference type="Proteomes" id="UP000037460">
    <property type="component" value="Unassembled WGS sequence"/>
</dbReference>
<dbReference type="AlphaFoldDB" id="A0A0M0LRN4"/>